<dbReference type="InterPro" id="IPR011234">
    <property type="entry name" value="Fumarylacetoacetase-like_C"/>
</dbReference>
<keyword evidence="2" id="KW-0479">Metal-binding</keyword>
<dbReference type="KEGG" id="pbv:AR543_13620"/>
<gene>
    <name evidence="4" type="ORF">AR543_13620</name>
</gene>
<evidence type="ECO:0000313" key="4">
    <source>
        <dbReference type="EMBL" id="ANF96940.1"/>
    </source>
</evidence>
<proteinExistence type="inferred from homology"/>
<protein>
    <submittedName>
        <fullName evidence="4">5-carboxymethyl-2-hydroxymuconate isomerase</fullName>
    </submittedName>
</protein>
<dbReference type="STRING" id="1616788.AR543_13620"/>
<dbReference type="PANTHER" id="PTHR42796">
    <property type="entry name" value="FUMARYLACETOACETATE HYDROLASE DOMAIN-CONTAINING PROTEIN 2A-RELATED"/>
    <property type="match status" value="1"/>
</dbReference>
<dbReference type="RefSeq" id="WP_060535047.1">
    <property type="nucleotide sequence ID" value="NZ_CP013023.1"/>
</dbReference>
<dbReference type="SUPFAM" id="SSF56529">
    <property type="entry name" value="FAH"/>
    <property type="match status" value="1"/>
</dbReference>
<dbReference type="FunFam" id="3.90.850.10:FF:000002">
    <property type="entry name" value="2-hydroxyhepta-2,4-diene-1,7-dioate isomerase"/>
    <property type="match status" value="1"/>
</dbReference>
<dbReference type="GO" id="GO:0019752">
    <property type="term" value="P:carboxylic acid metabolic process"/>
    <property type="evidence" value="ECO:0007669"/>
    <property type="project" value="UniProtKB-ARBA"/>
</dbReference>
<evidence type="ECO:0000256" key="1">
    <source>
        <dbReference type="ARBA" id="ARBA00010211"/>
    </source>
</evidence>
<feature type="domain" description="Fumarylacetoacetase-like C-terminal" evidence="3">
    <location>
        <begin position="87"/>
        <end position="293"/>
    </location>
</feature>
<organism evidence="4 5">
    <name type="scientific">Paenibacillus bovis</name>
    <dbReference type="NCBI Taxonomy" id="1616788"/>
    <lineage>
        <taxon>Bacteria</taxon>
        <taxon>Bacillati</taxon>
        <taxon>Bacillota</taxon>
        <taxon>Bacilli</taxon>
        <taxon>Bacillales</taxon>
        <taxon>Paenibacillaceae</taxon>
        <taxon>Paenibacillus</taxon>
    </lineage>
</organism>
<evidence type="ECO:0000259" key="3">
    <source>
        <dbReference type="Pfam" id="PF01557"/>
    </source>
</evidence>
<sequence>MKYVHYQVEGQNQLGIRLETGILPLHVLENVLPDGIRLPRNVMELVETKMLHTSIEHLLHHHESEYKNQLLAEDQIQWLPCIPHPGKIICIGLNYRKHAAETNMPEPETPVVFSKFSDSVTAHLADIRIPETAEQLDYEAELCIVIGQTAENVSREHALDYVFGYCAANDLSARDLQMRTSQWLLGKTGAGFAPIGPYLVTTDEVGDPNQLGIRAYVNDRQVQNSNTSDMIFHCDELIHYLSRHMTLRPGDIILTGTPEGVIMGLPETERQWLAAGDRVTIEIDRLGRLTNTFIR</sequence>
<dbReference type="EMBL" id="CP013023">
    <property type="protein sequence ID" value="ANF96940.1"/>
    <property type="molecule type" value="Genomic_DNA"/>
</dbReference>
<dbReference type="OrthoDB" id="9805307at2"/>
<evidence type="ECO:0000313" key="5">
    <source>
        <dbReference type="Proteomes" id="UP000078148"/>
    </source>
</evidence>
<name>A0A172ZIH8_9BACL</name>
<comment type="similarity">
    <text evidence="1">Belongs to the FAH family.</text>
</comment>
<dbReference type="AlphaFoldDB" id="A0A172ZIH8"/>
<dbReference type="InterPro" id="IPR036663">
    <property type="entry name" value="Fumarylacetoacetase_C_sf"/>
</dbReference>
<accession>A0A172ZIH8</accession>
<keyword evidence="5" id="KW-1185">Reference proteome</keyword>
<dbReference type="Proteomes" id="UP000078148">
    <property type="component" value="Chromosome"/>
</dbReference>
<reference evidence="4 5" key="2">
    <citation type="journal article" date="2016" name="Int. J. Syst. Evol. Microbiol.">
        <title>Paenibacillus bovis sp. nov., isolated from raw yak (Bos grunniens) milk.</title>
        <authorList>
            <person name="Gao C."/>
            <person name="Han J."/>
            <person name="Liu Z."/>
            <person name="Xu X."/>
            <person name="Hang F."/>
            <person name="Wu Z."/>
        </authorList>
    </citation>
    <scope>NUCLEOTIDE SEQUENCE [LARGE SCALE GENOMIC DNA]</scope>
    <source>
        <strain evidence="4 5">BD3526</strain>
    </source>
</reference>
<reference evidence="5" key="1">
    <citation type="submission" date="2015-10" db="EMBL/GenBank/DDBJ databases">
        <title>Genome of Paenibacillus bovis sp. nov.</title>
        <authorList>
            <person name="Wu Z."/>
            <person name="Gao C."/>
            <person name="Liu Z."/>
            <person name="Zheng H."/>
        </authorList>
    </citation>
    <scope>NUCLEOTIDE SEQUENCE [LARGE SCALE GENOMIC DNA]</scope>
    <source>
        <strain evidence="5">BD3526</strain>
    </source>
</reference>
<dbReference type="Pfam" id="PF01557">
    <property type="entry name" value="FAA_hydrolase"/>
    <property type="match status" value="1"/>
</dbReference>
<dbReference type="GO" id="GO:0016853">
    <property type="term" value="F:isomerase activity"/>
    <property type="evidence" value="ECO:0007669"/>
    <property type="project" value="UniProtKB-KW"/>
</dbReference>
<dbReference type="InterPro" id="IPR051121">
    <property type="entry name" value="FAH"/>
</dbReference>
<evidence type="ECO:0000256" key="2">
    <source>
        <dbReference type="ARBA" id="ARBA00022723"/>
    </source>
</evidence>
<dbReference type="GO" id="GO:0046872">
    <property type="term" value="F:metal ion binding"/>
    <property type="evidence" value="ECO:0007669"/>
    <property type="project" value="UniProtKB-KW"/>
</dbReference>
<dbReference type="PANTHER" id="PTHR42796:SF4">
    <property type="entry name" value="FUMARYLACETOACETATE HYDROLASE DOMAIN-CONTAINING PROTEIN 2A"/>
    <property type="match status" value="1"/>
</dbReference>
<keyword evidence="4" id="KW-0413">Isomerase</keyword>
<dbReference type="Gene3D" id="3.90.850.10">
    <property type="entry name" value="Fumarylacetoacetase-like, C-terminal domain"/>
    <property type="match status" value="1"/>
</dbReference>